<sequence length="203" mass="23620">MLKRSPVGVVWNYSQEIRWLGTGILDKKDCTLYYSCQEKAHHFGVGFIVNKKLRNTVIDFQAISMRLCKIQLRGRHYNTTLICAHAPTDDKDETEKDLFYDLRMKSYNSYPAQDMKLVIGDYNAKIGRELFISSNAGLHSLHKETNENGQRLWDFAVSEKDFGILLYQKTYSSLVQLSNIRKYTNTHGYPLIVKPTTRLTMYF</sequence>
<name>A0A8X6UYL1_TRICX</name>
<dbReference type="InterPro" id="IPR027124">
    <property type="entry name" value="Swc5/CFDP1/2"/>
</dbReference>
<dbReference type="PANTHER" id="PTHR23227:SF67">
    <property type="entry name" value="CRANIOFACIAL DEVELOPMENT PROTEIN 2-LIKE"/>
    <property type="match status" value="1"/>
</dbReference>
<evidence type="ECO:0000313" key="2">
    <source>
        <dbReference type="Proteomes" id="UP000887159"/>
    </source>
</evidence>
<accession>A0A8X6UYL1</accession>
<comment type="caution">
    <text evidence="1">The sequence shown here is derived from an EMBL/GenBank/DDBJ whole genome shotgun (WGS) entry which is preliminary data.</text>
</comment>
<organism evidence="1 2">
    <name type="scientific">Trichonephila clavipes</name>
    <name type="common">Golden silk orbweaver</name>
    <name type="synonym">Nephila clavipes</name>
    <dbReference type="NCBI Taxonomy" id="2585209"/>
    <lineage>
        <taxon>Eukaryota</taxon>
        <taxon>Metazoa</taxon>
        <taxon>Ecdysozoa</taxon>
        <taxon>Arthropoda</taxon>
        <taxon>Chelicerata</taxon>
        <taxon>Arachnida</taxon>
        <taxon>Araneae</taxon>
        <taxon>Araneomorphae</taxon>
        <taxon>Entelegynae</taxon>
        <taxon>Araneoidea</taxon>
        <taxon>Nephilidae</taxon>
        <taxon>Trichonephila</taxon>
    </lineage>
</organism>
<gene>
    <name evidence="1" type="primary">CFDP2_0</name>
    <name evidence="1" type="ORF">TNCV_4087281</name>
</gene>
<dbReference type="AlphaFoldDB" id="A0A8X6UYL1"/>
<dbReference type="PANTHER" id="PTHR23227">
    <property type="entry name" value="BUCENTAUR RELATED"/>
    <property type="match status" value="1"/>
</dbReference>
<evidence type="ECO:0000313" key="1">
    <source>
        <dbReference type="EMBL" id="GFX92623.1"/>
    </source>
</evidence>
<dbReference type="EMBL" id="BMAU01021157">
    <property type="protein sequence ID" value="GFX92623.1"/>
    <property type="molecule type" value="Genomic_DNA"/>
</dbReference>
<dbReference type="SUPFAM" id="SSF56219">
    <property type="entry name" value="DNase I-like"/>
    <property type="match status" value="1"/>
</dbReference>
<dbReference type="InterPro" id="IPR036691">
    <property type="entry name" value="Endo/exonu/phosph_ase_sf"/>
</dbReference>
<proteinExistence type="predicted"/>
<reference evidence="1" key="1">
    <citation type="submission" date="2020-08" db="EMBL/GenBank/DDBJ databases">
        <title>Multicomponent nature underlies the extraordinary mechanical properties of spider dragline silk.</title>
        <authorList>
            <person name="Kono N."/>
            <person name="Nakamura H."/>
            <person name="Mori M."/>
            <person name="Yoshida Y."/>
            <person name="Ohtoshi R."/>
            <person name="Malay A.D."/>
            <person name="Moran D.A.P."/>
            <person name="Tomita M."/>
            <person name="Numata K."/>
            <person name="Arakawa K."/>
        </authorList>
    </citation>
    <scope>NUCLEOTIDE SEQUENCE</scope>
</reference>
<dbReference type="Gene3D" id="3.60.10.10">
    <property type="entry name" value="Endonuclease/exonuclease/phosphatase"/>
    <property type="match status" value="1"/>
</dbReference>
<keyword evidence="2" id="KW-1185">Reference proteome</keyword>
<dbReference type="Proteomes" id="UP000887159">
    <property type="component" value="Unassembled WGS sequence"/>
</dbReference>
<protein>
    <submittedName>
        <fullName evidence="1">Craniofacial development protein 2</fullName>
    </submittedName>
</protein>